<dbReference type="AlphaFoldDB" id="A0A5M6CHX2"/>
<feature type="chain" id="PRO_5024363858" description="DUF5723 domain-containing protein" evidence="1">
    <location>
        <begin position="21"/>
        <end position="396"/>
    </location>
</feature>
<keyword evidence="1" id="KW-0732">Signal</keyword>
<dbReference type="RefSeq" id="WP_150032490.1">
    <property type="nucleotide sequence ID" value="NZ_VWSH01000002.1"/>
</dbReference>
<evidence type="ECO:0000313" key="4">
    <source>
        <dbReference type="Proteomes" id="UP000323632"/>
    </source>
</evidence>
<comment type="caution">
    <text evidence="3">The sequence shown here is derived from an EMBL/GenBank/DDBJ whole genome shotgun (WGS) entry which is preliminary data.</text>
</comment>
<reference evidence="3 4" key="1">
    <citation type="submission" date="2019-09" db="EMBL/GenBank/DDBJ databases">
        <title>Genome sequence and assembly of Taibaiella sp.</title>
        <authorList>
            <person name="Chhetri G."/>
        </authorList>
    </citation>
    <scope>NUCLEOTIDE SEQUENCE [LARGE SCALE GENOMIC DNA]</scope>
    <source>
        <strain evidence="3 4">KVB11</strain>
    </source>
</reference>
<sequence length="396" mass="44479">MKNILLISVLILASTGNSFSQDYLGLSSGNYGGIQSVMLQPANVADSRYQFEVNLVSTSLSFHNNYVGLSRSFFTQNFFSFKGYDNFSDFKAKELRKDDYLRENVFVKANNRINFPSLLLTTGKNSGIALNIQSRTGISIENLNPLLAEQAYDEWGNASLYGQNYITDGLDINGLNWIEIGFTYGKVLLNNERHFLKAGVTAKYLGGVSSFYFNSDDLNVRADNDSMLYIQSPEIRYGHSATNISAGINSSFRPDASAFGFDMGLVYEFRGQIENFKFLKYDSDYNLKVAKRRDRNKYTFKVGVSLLDVGKFNFQSTPEARNFSINDQINLNTINTKNLKDLDAVIADHGTYTSGAKEFSVALPTAFSAQVDVHLYRGFYINGMMYKPVKAFNNNC</sequence>
<feature type="domain" description="DUF5723" evidence="2">
    <location>
        <begin position="41"/>
        <end position="386"/>
    </location>
</feature>
<evidence type="ECO:0000259" key="2">
    <source>
        <dbReference type="Pfam" id="PF18990"/>
    </source>
</evidence>
<evidence type="ECO:0000256" key="1">
    <source>
        <dbReference type="SAM" id="SignalP"/>
    </source>
</evidence>
<proteinExistence type="predicted"/>
<gene>
    <name evidence="3" type="ORF">F0919_09390</name>
</gene>
<protein>
    <recommendedName>
        <fullName evidence="2">DUF5723 domain-containing protein</fullName>
    </recommendedName>
</protein>
<name>A0A5M6CHX2_9BACT</name>
<keyword evidence="4" id="KW-1185">Reference proteome</keyword>
<dbReference type="EMBL" id="VWSH01000002">
    <property type="protein sequence ID" value="KAA5534811.1"/>
    <property type="molecule type" value="Genomic_DNA"/>
</dbReference>
<feature type="signal peptide" evidence="1">
    <location>
        <begin position="1"/>
        <end position="20"/>
    </location>
</feature>
<dbReference type="Proteomes" id="UP000323632">
    <property type="component" value="Unassembled WGS sequence"/>
</dbReference>
<dbReference type="Pfam" id="PF18990">
    <property type="entry name" value="DUF5723"/>
    <property type="match status" value="1"/>
</dbReference>
<dbReference type="InterPro" id="IPR043781">
    <property type="entry name" value="DUF5723"/>
</dbReference>
<organism evidence="3 4">
    <name type="scientific">Taibaiella lutea</name>
    <dbReference type="NCBI Taxonomy" id="2608001"/>
    <lineage>
        <taxon>Bacteria</taxon>
        <taxon>Pseudomonadati</taxon>
        <taxon>Bacteroidota</taxon>
        <taxon>Chitinophagia</taxon>
        <taxon>Chitinophagales</taxon>
        <taxon>Chitinophagaceae</taxon>
        <taxon>Taibaiella</taxon>
    </lineage>
</organism>
<evidence type="ECO:0000313" key="3">
    <source>
        <dbReference type="EMBL" id="KAA5534811.1"/>
    </source>
</evidence>
<accession>A0A5M6CHX2</accession>